<dbReference type="Proteomes" id="UP001066276">
    <property type="component" value="Chromosome 5"/>
</dbReference>
<dbReference type="EMBL" id="JANPWB010000009">
    <property type="protein sequence ID" value="KAJ1147749.1"/>
    <property type="molecule type" value="Genomic_DNA"/>
</dbReference>
<dbReference type="PANTHER" id="PTHR23098:SF16">
    <property type="entry name" value="REGULATORY PROTEIN ZESTE"/>
    <property type="match status" value="1"/>
</dbReference>
<sequence length="320" mass="35378">MAEGGSDRAPQFTPEELEVLAEGALAKYPQLYGPGDKQVKAHAKVKIWQAIARSVRTKGVYERSSRHCRKRWEDLRRWTRLTCVNLLGKSTEQKKRVRRTMTPMMRKILEVAYPDLAEQLQAKEKQEVGTLRRPKEEVDEPSGDTQEVAPHWKGGASCTEGPSGTDGEVPALNVSSGTPPSDWKRETFDPVQPPVVVKDTMTCAPMAGTTNAFALSSSARHQFPARRYQARVSRAAHTMPPVNMHPVLVSQEALHVLKDLHAGQAASLGVLRELSRKLDRVVDLLEGLHSAQAAQYSSIPAAGTVHDTETSPPYPHTLWS</sequence>
<dbReference type="PANTHER" id="PTHR23098">
    <property type="entry name" value="AGAP001331-PA-RELATED"/>
    <property type="match status" value="1"/>
</dbReference>
<comment type="caution">
    <text evidence="3">The sequence shown here is derived from an EMBL/GenBank/DDBJ whole genome shotgun (WGS) entry which is preliminary data.</text>
</comment>
<keyword evidence="4" id="KW-1185">Reference proteome</keyword>
<reference evidence="3" key="1">
    <citation type="journal article" date="2022" name="bioRxiv">
        <title>Sequencing and chromosome-scale assembly of the giantPleurodeles waltlgenome.</title>
        <authorList>
            <person name="Brown T."/>
            <person name="Elewa A."/>
            <person name="Iarovenko S."/>
            <person name="Subramanian E."/>
            <person name="Araus A.J."/>
            <person name="Petzold A."/>
            <person name="Susuki M."/>
            <person name="Suzuki K.-i.T."/>
            <person name="Hayashi T."/>
            <person name="Toyoda A."/>
            <person name="Oliveira C."/>
            <person name="Osipova E."/>
            <person name="Leigh N.D."/>
            <person name="Simon A."/>
            <person name="Yun M.H."/>
        </authorList>
    </citation>
    <scope>NUCLEOTIDE SEQUENCE</scope>
    <source>
        <strain evidence="3">20211129_DDA</strain>
        <tissue evidence="3">Liver</tissue>
    </source>
</reference>
<gene>
    <name evidence="3" type="ORF">NDU88_000608</name>
</gene>
<dbReference type="Gene3D" id="1.10.10.60">
    <property type="entry name" value="Homeodomain-like"/>
    <property type="match status" value="1"/>
</dbReference>
<dbReference type="Pfam" id="PF13873">
    <property type="entry name" value="Myb_DNA-bind_5"/>
    <property type="match status" value="1"/>
</dbReference>
<evidence type="ECO:0000259" key="2">
    <source>
        <dbReference type="Pfam" id="PF13873"/>
    </source>
</evidence>
<protein>
    <recommendedName>
        <fullName evidence="2">Myb/SANT-like DNA-binding domain-containing protein</fullName>
    </recommendedName>
</protein>
<organism evidence="3 4">
    <name type="scientific">Pleurodeles waltl</name>
    <name type="common">Iberian ribbed newt</name>
    <dbReference type="NCBI Taxonomy" id="8319"/>
    <lineage>
        <taxon>Eukaryota</taxon>
        <taxon>Metazoa</taxon>
        <taxon>Chordata</taxon>
        <taxon>Craniata</taxon>
        <taxon>Vertebrata</taxon>
        <taxon>Euteleostomi</taxon>
        <taxon>Amphibia</taxon>
        <taxon>Batrachia</taxon>
        <taxon>Caudata</taxon>
        <taxon>Salamandroidea</taxon>
        <taxon>Salamandridae</taxon>
        <taxon>Pleurodelinae</taxon>
        <taxon>Pleurodeles</taxon>
    </lineage>
</organism>
<dbReference type="AlphaFoldDB" id="A0AAV7R4N1"/>
<name>A0AAV7R4N1_PLEWA</name>
<dbReference type="GO" id="GO:0005634">
    <property type="term" value="C:nucleus"/>
    <property type="evidence" value="ECO:0007669"/>
    <property type="project" value="TreeGrafter"/>
</dbReference>
<feature type="region of interest" description="Disordered" evidence="1">
    <location>
        <begin position="124"/>
        <end position="188"/>
    </location>
</feature>
<evidence type="ECO:0000313" key="3">
    <source>
        <dbReference type="EMBL" id="KAJ1147749.1"/>
    </source>
</evidence>
<proteinExistence type="predicted"/>
<dbReference type="InterPro" id="IPR028002">
    <property type="entry name" value="Myb_DNA-bind_5"/>
</dbReference>
<feature type="domain" description="Myb/SANT-like DNA-binding" evidence="2">
    <location>
        <begin position="8"/>
        <end position="80"/>
    </location>
</feature>
<evidence type="ECO:0000256" key="1">
    <source>
        <dbReference type="SAM" id="MobiDB-lite"/>
    </source>
</evidence>
<evidence type="ECO:0000313" key="4">
    <source>
        <dbReference type="Proteomes" id="UP001066276"/>
    </source>
</evidence>
<accession>A0AAV7R4N1</accession>